<reference evidence="3 4" key="3">
    <citation type="submission" date="2017-03" db="EMBL/GenBank/DDBJ databases">
        <authorList>
            <person name="Regsiter A."/>
            <person name="William W."/>
        </authorList>
    </citation>
    <scope>NUCLEOTIDE SEQUENCE [LARGE SCALE GENOMIC DNA]</scope>
    <source>
        <strain evidence="3">PRJEB5721</strain>
    </source>
</reference>
<keyword evidence="4" id="KW-1185">Reference proteome</keyword>
<reference evidence="2" key="1">
    <citation type="submission" date="2014-03" db="EMBL/GenBank/DDBJ databases">
        <authorList>
            <person name="Genoscope - CEA"/>
        </authorList>
    </citation>
    <scope>NUCLEOTIDE SEQUENCE [LARGE SCALE GENOMIC DNA]</scope>
    <source>
        <strain evidence="2">CF27</strain>
    </source>
</reference>
<dbReference type="EMBL" id="LT841305">
    <property type="protein sequence ID" value="SMH64549.1"/>
    <property type="molecule type" value="Genomic_DNA"/>
</dbReference>
<reference evidence="2" key="2">
    <citation type="submission" date="2014-07" db="EMBL/GenBank/DDBJ databases">
        <title>Initial genome analysis of the psychrotolerant acidophile Acidithiobacillus ferrivorans CF27: insights into iron and sulfur oxidation pathways and into biofilm formation.</title>
        <authorList>
            <person name="Talla E."/>
            <person name="Hedrich S."/>
            <person name="Mangenot S."/>
            <person name="Ji B."/>
            <person name="Johnson D.B."/>
            <person name="Barbe V."/>
            <person name="Bonnefoy V."/>
        </authorList>
    </citation>
    <scope>NUCLEOTIDE SEQUENCE [LARGE SCALE GENOMIC DNA]</scope>
    <source>
        <strain evidence="2">CF27</strain>
    </source>
</reference>
<sequence length="150" mass="16253">MTFVFRTSSFFVIFVITVKATTFVVGSTVSGPAGGNSNNATDRLNDRVERLVDEAVRFRGEASEAADKVMDMAFALHILGDRMIERVLSAARVAVGRTHSAMRNIMHSPCVNVGTATRTLHNLRSAMPKKEDHHDGYTTAGQRGQSSALG</sequence>
<dbReference type="AlphaFoldDB" id="A0A060UQ38"/>
<evidence type="ECO:0000313" key="4">
    <source>
        <dbReference type="Proteomes" id="UP000193925"/>
    </source>
</evidence>
<proteinExistence type="predicted"/>
<name>A0A060UQ38_9PROT</name>
<evidence type="ECO:0000256" key="1">
    <source>
        <dbReference type="SAM" id="MobiDB-lite"/>
    </source>
</evidence>
<organism evidence="2">
    <name type="scientific">Acidithiobacillus ferrivorans</name>
    <dbReference type="NCBI Taxonomy" id="160808"/>
    <lineage>
        <taxon>Bacteria</taxon>
        <taxon>Pseudomonadati</taxon>
        <taxon>Pseudomonadota</taxon>
        <taxon>Acidithiobacillia</taxon>
        <taxon>Acidithiobacillales</taxon>
        <taxon>Acidithiobacillaceae</taxon>
        <taxon>Acidithiobacillus</taxon>
    </lineage>
</organism>
<feature type="compositionally biased region" description="Polar residues" evidence="1">
    <location>
        <begin position="139"/>
        <end position="150"/>
    </location>
</feature>
<evidence type="ECO:0000313" key="3">
    <source>
        <dbReference type="EMBL" id="SMH64549.1"/>
    </source>
</evidence>
<protein>
    <submittedName>
        <fullName evidence="2">Uncharacterized protein</fullName>
    </submittedName>
</protein>
<dbReference type="RefSeq" id="WP_035193041.1">
    <property type="nucleotide sequence ID" value="NZ_CCCS020000035.1"/>
</dbReference>
<feature type="region of interest" description="Disordered" evidence="1">
    <location>
        <begin position="127"/>
        <end position="150"/>
    </location>
</feature>
<dbReference type="EMBL" id="CCCS020000035">
    <property type="protein sequence ID" value="CDQ10520.1"/>
    <property type="molecule type" value="Genomic_DNA"/>
</dbReference>
<evidence type="ECO:0000313" key="2">
    <source>
        <dbReference type="EMBL" id="CDQ10520.1"/>
    </source>
</evidence>
<dbReference type="Proteomes" id="UP000193925">
    <property type="component" value="Chromosome AFERRI"/>
</dbReference>
<accession>A0A060UQ38</accession>
<gene>
    <name evidence="3" type="ORF">AFERRI_10582</name>
    <name evidence="2" type="ORF">AFERRI_400301</name>
</gene>